<organism evidence="7 8">
    <name type="scientific">Asparagus officinalis</name>
    <name type="common">Garden asparagus</name>
    <dbReference type="NCBI Taxonomy" id="4686"/>
    <lineage>
        <taxon>Eukaryota</taxon>
        <taxon>Viridiplantae</taxon>
        <taxon>Streptophyta</taxon>
        <taxon>Embryophyta</taxon>
        <taxon>Tracheophyta</taxon>
        <taxon>Spermatophyta</taxon>
        <taxon>Magnoliopsida</taxon>
        <taxon>Liliopsida</taxon>
        <taxon>Asparagales</taxon>
        <taxon>Asparagaceae</taxon>
        <taxon>Asparagoideae</taxon>
        <taxon>Asparagus</taxon>
    </lineage>
</organism>
<dbReference type="SUPFAM" id="SSF57247">
    <property type="entry name" value="Bowman-Birk inhibitor, BBI"/>
    <property type="match status" value="1"/>
</dbReference>
<comment type="similarity">
    <text evidence="1">Belongs to the Bowman-Birk serine protease inhibitor family.</text>
</comment>
<dbReference type="OrthoDB" id="1928998at2759"/>
<feature type="domain" description="Bowman-Birk serine protease inhibitors family" evidence="6">
    <location>
        <begin position="61"/>
        <end position="117"/>
    </location>
</feature>
<dbReference type="GO" id="GO:0005576">
    <property type="term" value="C:extracellular region"/>
    <property type="evidence" value="ECO:0007669"/>
    <property type="project" value="InterPro"/>
</dbReference>
<dbReference type="InterPro" id="IPR035995">
    <property type="entry name" value="Bowman-Birk_prot_inh"/>
</dbReference>
<evidence type="ECO:0000256" key="2">
    <source>
        <dbReference type="ARBA" id="ARBA00022690"/>
    </source>
</evidence>
<evidence type="ECO:0000256" key="4">
    <source>
        <dbReference type="ARBA" id="ARBA00023157"/>
    </source>
</evidence>
<name>A0A5P1EPI7_ASPOF</name>
<accession>A0A5P1EPI7</accession>
<dbReference type="InterPro" id="IPR000877">
    <property type="entry name" value="Prot_inh_BBI"/>
</dbReference>
<evidence type="ECO:0000256" key="1">
    <source>
        <dbReference type="ARBA" id="ARBA00008506"/>
    </source>
</evidence>
<evidence type="ECO:0000313" key="7">
    <source>
        <dbReference type="EMBL" id="ONK67704.1"/>
    </source>
</evidence>
<evidence type="ECO:0000313" key="8">
    <source>
        <dbReference type="Proteomes" id="UP000243459"/>
    </source>
</evidence>
<evidence type="ECO:0000256" key="5">
    <source>
        <dbReference type="SAM" id="SignalP"/>
    </source>
</evidence>
<dbReference type="GO" id="GO:0004867">
    <property type="term" value="F:serine-type endopeptidase inhibitor activity"/>
    <property type="evidence" value="ECO:0007669"/>
    <property type="project" value="UniProtKB-KW"/>
</dbReference>
<gene>
    <name evidence="7" type="ORF">A4U43_C05F2860</name>
</gene>
<reference evidence="8" key="1">
    <citation type="journal article" date="2017" name="Nat. Commun.">
        <title>The asparagus genome sheds light on the origin and evolution of a young Y chromosome.</title>
        <authorList>
            <person name="Harkess A."/>
            <person name="Zhou J."/>
            <person name="Xu C."/>
            <person name="Bowers J.E."/>
            <person name="Van der Hulst R."/>
            <person name="Ayyampalayam S."/>
            <person name="Mercati F."/>
            <person name="Riccardi P."/>
            <person name="McKain M.R."/>
            <person name="Kakrana A."/>
            <person name="Tang H."/>
            <person name="Ray J."/>
            <person name="Groenendijk J."/>
            <person name="Arikit S."/>
            <person name="Mathioni S.M."/>
            <person name="Nakano M."/>
            <person name="Shan H."/>
            <person name="Telgmann-Rauber A."/>
            <person name="Kanno A."/>
            <person name="Yue Z."/>
            <person name="Chen H."/>
            <person name="Li W."/>
            <person name="Chen Y."/>
            <person name="Xu X."/>
            <person name="Zhang Y."/>
            <person name="Luo S."/>
            <person name="Chen H."/>
            <person name="Gao J."/>
            <person name="Mao Z."/>
            <person name="Pires J.C."/>
            <person name="Luo M."/>
            <person name="Kudrna D."/>
            <person name="Wing R.A."/>
            <person name="Meyers B.C."/>
            <person name="Yi K."/>
            <person name="Kong H."/>
            <person name="Lavrijsen P."/>
            <person name="Sunseri F."/>
            <person name="Falavigna A."/>
            <person name="Ye Y."/>
            <person name="Leebens-Mack J.H."/>
            <person name="Chen G."/>
        </authorList>
    </citation>
    <scope>NUCLEOTIDE SEQUENCE [LARGE SCALE GENOMIC DNA]</scope>
    <source>
        <strain evidence="8">cv. DH0086</strain>
    </source>
</reference>
<dbReference type="PANTHER" id="PTHR33479">
    <property type="entry name" value="BOWMAN-BIRK TYPE BRAN TRYPSIN INHIBITOR"/>
    <property type="match status" value="1"/>
</dbReference>
<dbReference type="AlphaFoldDB" id="A0A5P1EPI7"/>
<dbReference type="PANTHER" id="PTHR33479:SF6">
    <property type="entry name" value="BOWMAN-BIRK SERINE PROTEASE INHIBITOR FAMILY PROTEIN, EXPRESSED"/>
    <property type="match status" value="1"/>
</dbReference>
<keyword evidence="5" id="KW-0732">Signal</keyword>
<evidence type="ECO:0000259" key="6">
    <source>
        <dbReference type="SMART" id="SM00269"/>
    </source>
</evidence>
<dbReference type="EMBL" id="CM007385">
    <property type="protein sequence ID" value="ONK67704.1"/>
    <property type="molecule type" value="Genomic_DNA"/>
</dbReference>
<proteinExistence type="inferred from homology"/>
<keyword evidence="3" id="KW-0722">Serine protease inhibitor</keyword>
<keyword evidence="4" id="KW-1015">Disulfide bond</keyword>
<dbReference type="Proteomes" id="UP000243459">
    <property type="component" value="Chromosome 5"/>
</dbReference>
<feature type="chain" id="PRO_5024306307" description="Bowman-Birk serine protease inhibitors family domain-containing protein" evidence="5">
    <location>
        <begin position="22"/>
        <end position="129"/>
    </location>
</feature>
<feature type="signal peptide" evidence="5">
    <location>
        <begin position="1"/>
        <end position="21"/>
    </location>
</feature>
<keyword evidence="8" id="KW-1185">Reference proteome</keyword>
<evidence type="ECO:0000256" key="3">
    <source>
        <dbReference type="ARBA" id="ARBA00022900"/>
    </source>
</evidence>
<dbReference type="OMA" id="RCACEDI"/>
<dbReference type="Gramene" id="ONK67704">
    <property type="protein sequence ID" value="ONK67704"/>
    <property type="gene ID" value="A4U43_C05F2860"/>
</dbReference>
<dbReference type="SMART" id="SM00269">
    <property type="entry name" value="BowB"/>
    <property type="match status" value="1"/>
</dbReference>
<keyword evidence="2" id="KW-0646">Protease inhibitor</keyword>
<sequence>MKKSSAALVLVVAALAFLAAARSAARSDLTRLVAAAGKIEDQMEVVGSLTELGKTTLTLECCDSCDRRVPKFARCACEDIVRACHPACRKCVPLLGTIPTEYFVCDDMSYKACHRKCHDEPAALQSVIN</sequence>
<protein>
    <recommendedName>
        <fullName evidence="6">Bowman-Birk serine protease inhibitors family domain-containing protein</fullName>
    </recommendedName>
</protein>
<dbReference type="Gene3D" id="2.10.69.10">
    <property type="entry name" value="Cysteine Protease (Bromelain) Inhibitor, subunit H"/>
    <property type="match status" value="1"/>
</dbReference>